<sequence length="283" mass="31032">MDLKDAANQLGVHYQTAYQWVREGKLRAEKIGASYNVDEEDLRQLIQQRSKPAPPPPKVKVRDWHQQKEKLLGHLLRGEELQARSQVQRLADGNVSVVEICEQLLSPALAEIGERWAEGSLTIAEEHRASAIVERSLANLMLSPAGRPKGVVVVATPPGDEHSLPATMATAALRNNRWITHHLGTQVPADDLVKISKDTGADLVVLTVTNPQALQAAKSLEKRLEEEGIPYLTGGMGSRLGDLLAAIEAKSWTNSSSNALSEEPHAQRRDERSAHGTENSLRN</sequence>
<dbReference type="InterPro" id="IPR009061">
    <property type="entry name" value="DNA-bd_dom_put_sf"/>
</dbReference>
<dbReference type="GO" id="GO:0050667">
    <property type="term" value="P:homocysteine metabolic process"/>
    <property type="evidence" value="ECO:0007669"/>
    <property type="project" value="TreeGrafter"/>
</dbReference>
<evidence type="ECO:0000259" key="4">
    <source>
        <dbReference type="PROSITE" id="PS51332"/>
    </source>
</evidence>
<evidence type="ECO:0000256" key="2">
    <source>
        <dbReference type="ARBA" id="ARBA00023285"/>
    </source>
</evidence>
<keyword evidence="2" id="KW-0170">Cobalt</keyword>
<proteinExistence type="predicted"/>
<dbReference type="RefSeq" id="WP_072789638.1">
    <property type="nucleotide sequence ID" value="NZ_FQUL01000012.1"/>
</dbReference>
<dbReference type="GO" id="GO:0005829">
    <property type="term" value="C:cytosol"/>
    <property type="evidence" value="ECO:0007669"/>
    <property type="project" value="TreeGrafter"/>
</dbReference>
<protein>
    <submittedName>
        <fullName evidence="5">DNA binding domain-containing protein, excisionase family</fullName>
    </submittedName>
</protein>
<evidence type="ECO:0000256" key="1">
    <source>
        <dbReference type="ARBA" id="ARBA00022723"/>
    </source>
</evidence>
<dbReference type="Pfam" id="PF02607">
    <property type="entry name" value="B12-binding_2"/>
    <property type="match status" value="1"/>
</dbReference>
<dbReference type="Proteomes" id="UP000184295">
    <property type="component" value="Unassembled WGS sequence"/>
</dbReference>
<dbReference type="EMBL" id="FQUL01000012">
    <property type="protein sequence ID" value="SHE59581.1"/>
    <property type="molecule type" value="Genomic_DNA"/>
</dbReference>
<dbReference type="InterPro" id="IPR050554">
    <property type="entry name" value="Met_Synthase/Corrinoid"/>
</dbReference>
<dbReference type="STRING" id="1121881.SAMN02745225_01069"/>
<dbReference type="InterPro" id="IPR003759">
    <property type="entry name" value="Cbl-bd_cap"/>
</dbReference>
<evidence type="ECO:0000313" key="6">
    <source>
        <dbReference type="Proteomes" id="UP000184295"/>
    </source>
</evidence>
<gene>
    <name evidence="5" type="ORF">SAMN02745225_01069</name>
</gene>
<keyword evidence="1" id="KW-0479">Metal-binding</keyword>
<dbReference type="Pfam" id="PF12728">
    <property type="entry name" value="HTH_17"/>
    <property type="match status" value="1"/>
</dbReference>
<dbReference type="GO" id="GO:0003677">
    <property type="term" value="F:DNA binding"/>
    <property type="evidence" value="ECO:0007669"/>
    <property type="project" value="InterPro"/>
</dbReference>
<dbReference type="GO" id="GO:0031419">
    <property type="term" value="F:cobalamin binding"/>
    <property type="evidence" value="ECO:0007669"/>
    <property type="project" value="InterPro"/>
</dbReference>
<name>A0A1M4US60_9ACTN</name>
<dbReference type="InterPro" id="IPR036594">
    <property type="entry name" value="Meth_synthase_dom"/>
</dbReference>
<evidence type="ECO:0000256" key="3">
    <source>
        <dbReference type="SAM" id="MobiDB-lite"/>
    </source>
</evidence>
<dbReference type="OrthoDB" id="9800334at2"/>
<dbReference type="SUPFAM" id="SSF52242">
    <property type="entry name" value="Cobalamin (vitamin B12)-binding domain"/>
    <property type="match status" value="1"/>
</dbReference>
<dbReference type="InterPro" id="IPR006158">
    <property type="entry name" value="Cobalamin-bd"/>
</dbReference>
<organism evidence="5 6">
    <name type="scientific">Ferrithrix thermotolerans DSM 19514</name>
    <dbReference type="NCBI Taxonomy" id="1121881"/>
    <lineage>
        <taxon>Bacteria</taxon>
        <taxon>Bacillati</taxon>
        <taxon>Actinomycetota</taxon>
        <taxon>Acidimicrobiia</taxon>
        <taxon>Acidimicrobiales</taxon>
        <taxon>Acidimicrobiaceae</taxon>
        <taxon>Ferrithrix</taxon>
    </lineage>
</organism>
<feature type="domain" description="B12-binding" evidence="4">
    <location>
        <begin position="149"/>
        <end position="271"/>
    </location>
</feature>
<dbReference type="NCBIfam" id="TIGR01764">
    <property type="entry name" value="excise"/>
    <property type="match status" value="1"/>
</dbReference>
<feature type="compositionally biased region" description="Basic and acidic residues" evidence="3">
    <location>
        <begin position="262"/>
        <end position="275"/>
    </location>
</feature>
<dbReference type="PANTHER" id="PTHR45833">
    <property type="entry name" value="METHIONINE SYNTHASE"/>
    <property type="match status" value="1"/>
</dbReference>
<dbReference type="Gene3D" id="3.40.50.280">
    <property type="entry name" value="Cobalamin-binding domain"/>
    <property type="match status" value="1"/>
</dbReference>
<dbReference type="InterPro" id="IPR010093">
    <property type="entry name" value="SinI_DNA-bd"/>
</dbReference>
<dbReference type="Pfam" id="PF02310">
    <property type="entry name" value="B12-binding"/>
    <property type="match status" value="1"/>
</dbReference>
<dbReference type="GO" id="GO:0008705">
    <property type="term" value="F:methionine synthase activity"/>
    <property type="evidence" value="ECO:0007669"/>
    <property type="project" value="TreeGrafter"/>
</dbReference>
<feature type="region of interest" description="Disordered" evidence="3">
    <location>
        <begin position="253"/>
        <end position="283"/>
    </location>
</feature>
<dbReference type="GO" id="GO:0046653">
    <property type="term" value="P:tetrahydrofolate metabolic process"/>
    <property type="evidence" value="ECO:0007669"/>
    <property type="project" value="TreeGrafter"/>
</dbReference>
<dbReference type="PANTHER" id="PTHR45833:SF1">
    <property type="entry name" value="METHIONINE SYNTHASE"/>
    <property type="match status" value="1"/>
</dbReference>
<dbReference type="SUPFAM" id="SSF46955">
    <property type="entry name" value="Putative DNA-binding domain"/>
    <property type="match status" value="1"/>
</dbReference>
<reference evidence="6" key="1">
    <citation type="submission" date="2016-11" db="EMBL/GenBank/DDBJ databases">
        <authorList>
            <person name="Varghese N."/>
            <person name="Submissions S."/>
        </authorList>
    </citation>
    <scope>NUCLEOTIDE SEQUENCE [LARGE SCALE GENOMIC DNA]</scope>
    <source>
        <strain evidence="6">DSM 19514</strain>
    </source>
</reference>
<dbReference type="InterPro" id="IPR041657">
    <property type="entry name" value="HTH_17"/>
</dbReference>
<dbReference type="PROSITE" id="PS51332">
    <property type="entry name" value="B12_BINDING"/>
    <property type="match status" value="1"/>
</dbReference>
<dbReference type="Gene3D" id="1.10.1240.10">
    <property type="entry name" value="Methionine synthase domain"/>
    <property type="match status" value="1"/>
</dbReference>
<dbReference type="GO" id="GO:0046872">
    <property type="term" value="F:metal ion binding"/>
    <property type="evidence" value="ECO:0007669"/>
    <property type="project" value="UniProtKB-KW"/>
</dbReference>
<dbReference type="InterPro" id="IPR036724">
    <property type="entry name" value="Cobalamin-bd_sf"/>
</dbReference>
<dbReference type="CDD" id="cd02065">
    <property type="entry name" value="B12-binding_like"/>
    <property type="match status" value="1"/>
</dbReference>
<accession>A0A1M4US60</accession>
<dbReference type="AlphaFoldDB" id="A0A1M4US60"/>
<evidence type="ECO:0000313" key="5">
    <source>
        <dbReference type="EMBL" id="SHE59581.1"/>
    </source>
</evidence>
<keyword evidence="6" id="KW-1185">Reference proteome</keyword>